<dbReference type="PANTHER" id="PTHR22888:SF9">
    <property type="entry name" value="CYTOCHROME C OXIDASE SUBUNIT 2"/>
    <property type="match status" value="1"/>
</dbReference>
<evidence type="ECO:0000256" key="9">
    <source>
        <dbReference type="ARBA" id="ARBA00022967"/>
    </source>
</evidence>
<comment type="function">
    <text evidence="15">Component of the cytochrome c oxidase, the last enzyme in the mitochondrial electron transport chain which drives oxidative phosphorylation. The respiratory chain contains 3 multisubunit complexes succinate dehydrogenase (complex II, CII), ubiquinol-cytochrome c oxidoreductase (cytochrome b-c1 complex, complex III, CIII) and cytochrome c oxidase (complex IV, CIV), that cooperate to transfer electrons derived from NADH and succinate to molecular oxygen, creating an electrochemical gradient over the inner membrane that drives transmembrane transport and the ATP synthase. Cytochrome c oxidase is the component of the respiratory chain that catalyzes the reduction of oxygen to water. Electrons originating from reduced cytochrome c in the intermembrane space (IMS) are transferred via the dinuclear copper A center (CU(A)) of subunit 2 and heme A of subunit 1 to the active site in subunit 1, a binuclear center (BNC) formed by heme A3 and copper B (CU(B)). The BNC reduces molecular oxygen to 2 water molecules using 4 electrons from cytochrome c in the IMS and 4 protons from the mitochondrial matrix.</text>
</comment>
<dbReference type="InterPro" id="IPR011759">
    <property type="entry name" value="Cyt_c_oxidase_su2_TM_dom"/>
</dbReference>
<dbReference type="SUPFAM" id="SSF81464">
    <property type="entry name" value="Cytochrome c oxidase subunit II-like, transmembrane region"/>
    <property type="match status" value="1"/>
</dbReference>
<dbReference type="PANTHER" id="PTHR22888">
    <property type="entry name" value="CYTOCHROME C OXIDASE, SUBUNIT II"/>
    <property type="match status" value="1"/>
</dbReference>
<dbReference type="Pfam" id="PF00116">
    <property type="entry name" value="COX2"/>
    <property type="match status" value="1"/>
</dbReference>
<reference evidence="19" key="1">
    <citation type="journal article" date="2012" name="Comp. Biochem. Physiol. Part D Genomics Proteomics">
        <title>Complete mitochondrial genome of Membranipora grandicella (Bryozoa: Cheilostomatida) determined with next-generation sequencing: The first representative of the suborder Malacostegina.</title>
        <authorList>
            <person name="Shen X."/>
            <person name="Tian M."/>
            <person name="Meng X."/>
            <person name="Liu H."/>
            <person name="Cheng H."/>
            <person name="Zhu C."/>
            <person name="Zhao F."/>
        </authorList>
    </citation>
    <scope>NUCLEOTIDE SEQUENCE</scope>
</reference>
<evidence type="ECO:0000256" key="8">
    <source>
        <dbReference type="ARBA" id="ARBA00022842"/>
    </source>
</evidence>
<dbReference type="InterPro" id="IPR002429">
    <property type="entry name" value="CcO_II-like_C"/>
</dbReference>
<dbReference type="SUPFAM" id="SSF49503">
    <property type="entry name" value="Cupredoxins"/>
    <property type="match status" value="1"/>
</dbReference>
<evidence type="ECO:0000256" key="1">
    <source>
        <dbReference type="ARBA" id="ARBA00004141"/>
    </source>
</evidence>
<comment type="similarity">
    <text evidence="2 15">Belongs to the cytochrome c oxidase subunit 2 family.</text>
</comment>
<feature type="domain" description="Cytochrome oxidase subunit II transmembrane region profile" evidence="18">
    <location>
        <begin position="1"/>
        <end position="84"/>
    </location>
</feature>
<evidence type="ECO:0000256" key="3">
    <source>
        <dbReference type="ARBA" id="ARBA00015946"/>
    </source>
</evidence>
<keyword evidence="7 15" id="KW-0479">Metal-binding</keyword>
<dbReference type="PROSITE" id="PS50857">
    <property type="entry name" value="COX2_CUA"/>
    <property type="match status" value="1"/>
</dbReference>
<dbReference type="GeneID" id="13435412"/>
<evidence type="ECO:0000256" key="15">
    <source>
        <dbReference type="RuleBase" id="RU000457"/>
    </source>
</evidence>
<accession>I6M196</accession>
<evidence type="ECO:0000259" key="18">
    <source>
        <dbReference type="PROSITE" id="PS50999"/>
    </source>
</evidence>
<keyword evidence="12 15" id="KW-0186">Copper</keyword>
<dbReference type="PRINTS" id="PR01166">
    <property type="entry name" value="CYCOXIDASEII"/>
</dbReference>
<keyword evidence="10 15" id="KW-0249">Electron transport</keyword>
<keyword evidence="8" id="KW-0460">Magnesium</keyword>
<dbReference type="Gene3D" id="1.10.287.90">
    <property type="match status" value="1"/>
</dbReference>
<keyword evidence="5 15" id="KW-0679">Respiratory chain</keyword>
<dbReference type="GO" id="GO:0042773">
    <property type="term" value="P:ATP synthesis coupled electron transport"/>
    <property type="evidence" value="ECO:0007669"/>
    <property type="project" value="TreeGrafter"/>
</dbReference>
<dbReference type="GO" id="GO:0005743">
    <property type="term" value="C:mitochondrial inner membrane"/>
    <property type="evidence" value="ECO:0007669"/>
    <property type="project" value="UniProtKB-SubCell"/>
</dbReference>
<dbReference type="GO" id="GO:0004129">
    <property type="term" value="F:cytochrome-c oxidase activity"/>
    <property type="evidence" value="ECO:0007669"/>
    <property type="project" value="UniProtKB-EC"/>
</dbReference>
<keyword evidence="4 15" id="KW-0813">Transport</keyword>
<feature type="transmembrane region" description="Helical" evidence="16">
    <location>
        <begin position="52"/>
        <end position="71"/>
    </location>
</feature>
<keyword evidence="13 15" id="KW-0472">Membrane</keyword>
<evidence type="ECO:0000256" key="11">
    <source>
        <dbReference type="ARBA" id="ARBA00022989"/>
    </source>
</evidence>
<name>I6M196_9BILA</name>
<dbReference type="RefSeq" id="YP_006576076.1">
    <property type="nucleotide sequence ID" value="NC_018355.1"/>
</dbReference>
<dbReference type="PROSITE" id="PS50999">
    <property type="entry name" value="COX2_TM"/>
    <property type="match status" value="1"/>
</dbReference>
<organism evidence="19">
    <name type="scientific">Membranipora grandicella</name>
    <dbReference type="NCBI Taxonomy" id="192923"/>
    <lineage>
        <taxon>Eukaryota</taxon>
        <taxon>Metazoa</taxon>
        <taxon>Spiralia</taxon>
        <taxon>Lophotrochozoa</taxon>
        <taxon>Bryozoa</taxon>
        <taxon>Gymnolaemata</taxon>
        <taxon>Cheilostomatida</taxon>
        <taxon>Malacostegina</taxon>
        <taxon>Membraniporoidea</taxon>
        <taxon>Membraniporidae</taxon>
        <taxon>Membranipora</taxon>
    </lineage>
</organism>
<protein>
    <recommendedName>
        <fullName evidence="3 15">Cytochrome c oxidase subunit 2</fullName>
    </recommendedName>
</protein>
<evidence type="ECO:0000256" key="14">
    <source>
        <dbReference type="ARBA" id="ARBA00049512"/>
    </source>
</evidence>
<dbReference type="InterPro" id="IPR008972">
    <property type="entry name" value="Cupredoxin"/>
</dbReference>
<gene>
    <name evidence="19" type="primary">COX2</name>
</gene>
<dbReference type="InterPro" id="IPR001505">
    <property type="entry name" value="Copper_CuA"/>
</dbReference>
<proteinExistence type="inferred from homology"/>
<dbReference type="InterPro" id="IPR036257">
    <property type="entry name" value="Cyt_c_oxidase_su2_TM_sf"/>
</dbReference>
<dbReference type="CTD" id="4513"/>
<dbReference type="GO" id="GO:0005507">
    <property type="term" value="F:copper ion binding"/>
    <property type="evidence" value="ECO:0007669"/>
    <property type="project" value="InterPro"/>
</dbReference>
<keyword evidence="15" id="KW-0999">Mitochondrion inner membrane</keyword>
<evidence type="ECO:0000256" key="16">
    <source>
        <dbReference type="SAM" id="Phobius"/>
    </source>
</evidence>
<comment type="cofactor">
    <cofactor evidence="15">
        <name>Cu cation</name>
        <dbReference type="ChEBI" id="CHEBI:23378"/>
    </cofactor>
    <text evidence="15">Binds a copper A center.</text>
</comment>
<dbReference type="PROSITE" id="PS00078">
    <property type="entry name" value="COX2"/>
    <property type="match status" value="1"/>
</dbReference>
<keyword evidence="11 16" id="KW-1133">Transmembrane helix</keyword>
<dbReference type="Gene3D" id="2.60.40.420">
    <property type="entry name" value="Cupredoxins - blue copper proteins"/>
    <property type="match status" value="1"/>
</dbReference>
<evidence type="ECO:0000256" key="5">
    <source>
        <dbReference type="ARBA" id="ARBA00022660"/>
    </source>
</evidence>
<evidence type="ECO:0000256" key="10">
    <source>
        <dbReference type="ARBA" id="ARBA00022982"/>
    </source>
</evidence>
<keyword evidence="15 19" id="KW-0496">Mitochondrion</keyword>
<dbReference type="InterPro" id="IPR045187">
    <property type="entry name" value="CcO_II"/>
</dbReference>
<feature type="domain" description="Cytochrome oxidase subunit II copper A binding" evidence="17">
    <location>
        <begin position="84"/>
        <end position="209"/>
    </location>
</feature>
<keyword evidence="9" id="KW-1278">Translocase</keyword>
<feature type="transmembrane region" description="Helical" evidence="16">
    <location>
        <begin position="20"/>
        <end position="40"/>
    </location>
</feature>
<evidence type="ECO:0000256" key="12">
    <source>
        <dbReference type="ARBA" id="ARBA00023008"/>
    </source>
</evidence>
<evidence type="ECO:0000256" key="2">
    <source>
        <dbReference type="ARBA" id="ARBA00007866"/>
    </source>
</evidence>
<dbReference type="AlphaFoldDB" id="I6M196"/>
<keyword evidence="6 15" id="KW-0812">Transmembrane</keyword>
<evidence type="ECO:0000256" key="6">
    <source>
        <dbReference type="ARBA" id="ARBA00022692"/>
    </source>
</evidence>
<evidence type="ECO:0000256" key="7">
    <source>
        <dbReference type="ARBA" id="ARBA00022723"/>
    </source>
</evidence>
<evidence type="ECO:0000259" key="17">
    <source>
        <dbReference type="PROSITE" id="PS50857"/>
    </source>
</evidence>
<comment type="subcellular location">
    <subcellularLocation>
        <location evidence="1">Membrane</location>
        <topology evidence="1">Multi-pass membrane protein</topology>
    </subcellularLocation>
    <subcellularLocation>
        <location evidence="15">Mitochondrion inner membrane</location>
        <topology evidence="15">Multi-pass membrane protein</topology>
    </subcellularLocation>
</comment>
<evidence type="ECO:0000256" key="4">
    <source>
        <dbReference type="ARBA" id="ARBA00022448"/>
    </source>
</evidence>
<comment type="catalytic activity">
    <reaction evidence="14">
        <text>4 Fe(II)-[cytochrome c] + O2 + 8 H(+)(in) = 4 Fe(III)-[cytochrome c] + 2 H2O + 4 H(+)(out)</text>
        <dbReference type="Rhea" id="RHEA:11436"/>
        <dbReference type="Rhea" id="RHEA-COMP:10350"/>
        <dbReference type="Rhea" id="RHEA-COMP:14399"/>
        <dbReference type="ChEBI" id="CHEBI:15377"/>
        <dbReference type="ChEBI" id="CHEBI:15378"/>
        <dbReference type="ChEBI" id="CHEBI:15379"/>
        <dbReference type="ChEBI" id="CHEBI:29033"/>
        <dbReference type="ChEBI" id="CHEBI:29034"/>
        <dbReference type="EC" id="7.1.1.9"/>
    </reaction>
    <physiologicalReaction direction="left-to-right" evidence="14">
        <dbReference type="Rhea" id="RHEA:11437"/>
    </physiologicalReaction>
</comment>
<evidence type="ECO:0000313" key="19">
    <source>
        <dbReference type="EMBL" id="AEH99605.1"/>
    </source>
</evidence>
<geneLocation type="mitochondrion" evidence="19"/>
<evidence type="ECO:0000256" key="13">
    <source>
        <dbReference type="ARBA" id="ARBA00023136"/>
    </source>
</evidence>
<sequence>MLFQESCGYHMYLLSNFHDFSLAIILSILMFVGGLTYTVTTNSFISSQSISVVIEVVWTILPMMILIYLALPSMYCLYTLEEVNPKFSFKVLGHQWYWSYEMTSTKNFNSYMQNNPKYRLLDVDARMVLPWNSTLEALVTSADVLHCWTVPALGIKADAVPGRLNQLYMYILRPSVLYGQCSEICGANHSFMPIVVESINEKDWIKWME</sequence>
<dbReference type="Pfam" id="PF02790">
    <property type="entry name" value="COX2_TM"/>
    <property type="match status" value="1"/>
</dbReference>
<dbReference type="EMBL" id="JF957859">
    <property type="protein sequence ID" value="AEH99605.1"/>
    <property type="molecule type" value="Genomic_DNA"/>
</dbReference>